<accession>A0AAW2X5T8</accession>
<dbReference type="GO" id="GO:0004523">
    <property type="term" value="F:RNA-DNA hybrid ribonuclease activity"/>
    <property type="evidence" value="ECO:0007669"/>
    <property type="project" value="InterPro"/>
</dbReference>
<organism evidence="2">
    <name type="scientific">Sesamum latifolium</name>
    <dbReference type="NCBI Taxonomy" id="2727402"/>
    <lineage>
        <taxon>Eukaryota</taxon>
        <taxon>Viridiplantae</taxon>
        <taxon>Streptophyta</taxon>
        <taxon>Embryophyta</taxon>
        <taxon>Tracheophyta</taxon>
        <taxon>Spermatophyta</taxon>
        <taxon>Magnoliopsida</taxon>
        <taxon>eudicotyledons</taxon>
        <taxon>Gunneridae</taxon>
        <taxon>Pentapetalae</taxon>
        <taxon>asterids</taxon>
        <taxon>lamiids</taxon>
        <taxon>Lamiales</taxon>
        <taxon>Pedaliaceae</taxon>
        <taxon>Sesamum</taxon>
    </lineage>
</organism>
<dbReference type="InterPro" id="IPR036397">
    <property type="entry name" value="RNaseH_sf"/>
</dbReference>
<sequence>MVTSRRWSSSIQGSGAGIVITSPQDEDLEFAVKFDFKASNNEAEYETLVIGMKMTHEAGAKHLIAYSDSQLIVKQVEGTYEAKEENKIQYLQQIAELKTSFDYFQLIQIPREENVKADCISKLASALEDCRTRHVTIQYLPKARTPLIIQAITSAEDWRTPVIRSGRRTLPR</sequence>
<dbReference type="CDD" id="cd09279">
    <property type="entry name" value="RNase_HI_like"/>
    <property type="match status" value="1"/>
</dbReference>
<dbReference type="PANTHER" id="PTHR48475">
    <property type="entry name" value="RIBONUCLEASE H"/>
    <property type="match status" value="1"/>
</dbReference>
<proteinExistence type="predicted"/>
<dbReference type="SUPFAM" id="SSF53098">
    <property type="entry name" value="Ribonuclease H-like"/>
    <property type="match status" value="1"/>
</dbReference>
<name>A0AAW2X5T8_9LAMI</name>
<reference evidence="2" key="1">
    <citation type="submission" date="2020-06" db="EMBL/GenBank/DDBJ databases">
        <authorList>
            <person name="Li T."/>
            <person name="Hu X."/>
            <person name="Zhang T."/>
            <person name="Song X."/>
            <person name="Zhang H."/>
            <person name="Dai N."/>
            <person name="Sheng W."/>
            <person name="Hou X."/>
            <person name="Wei L."/>
        </authorList>
    </citation>
    <scope>NUCLEOTIDE SEQUENCE</scope>
    <source>
        <strain evidence="2">KEN1</strain>
        <tissue evidence="2">Leaf</tissue>
    </source>
</reference>
<dbReference type="Pfam" id="PF13456">
    <property type="entry name" value="RVT_3"/>
    <property type="match status" value="1"/>
</dbReference>
<dbReference type="EMBL" id="JACGWN010000005">
    <property type="protein sequence ID" value="KAL0449479.1"/>
    <property type="molecule type" value="Genomic_DNA"/>
</dbReference>
<reference evidence="2" key="2">
    <citation type="journal article" date="2024" name="Plant">
        <title>Genomic evolution and insights into agronomic trait innovations of Sesamum species.</title>
        <authorList>
            <person name="Miao H."/>
            <person name="Wang L."/>
            <person name="Qu L."/>
            <person name="Liu H."/>
            <person name="Sun Y."/>
            <person name="Le M."/>
            <person name="Wang Q."/>
            <person name="Wei S."/>
            <person name="Zheng Y."/>
            <person name="Lin W."/>
            <person name="Duan Y."/>
            <person name="Cao H."/>
            <person name="Xiong S."/>
            <person name="Wang X."/>
            <person name="Wei L."/>
            <person name="Li C."/>
            <person name="Ma Q."/>
            <person name="Ju M."/>
            <person name="Zhao R."/>
            <person name="Li G."/>
            <person name="Mu C."/>
            <person name="Tian Q."/>
            <person name="Mei H."/>
            <person name="Zhang T."/>
            <person name="Gao T."/>
            <person name="Zhang H."/>
        </authorList>
    </citation>
    <scope>NUCLEOTIDE SEQUENCE</scope>
    <source>
        <strain evidence="2">KEN1</strain>
    </source>
</reference>
<gene>
    <name evidence="2" type="ORF">Slati_1504300</name>
</gene>
<dbReference type="InterPro" id="IPR002156">
    <property type="entry name" value="RNaseH_domain"/>
</dbReference>
<feature type="domain" description="RNase H type-1" evidence="1">
    <location>
        <begin position="7"/>
        <end position="123"/>
    </location>
</feature>
<dbReference type="GO" id="GO:0003676">
    <property type="term" value="F:nucleic acid binding"/>
    <property type="evidence" value="ECO:0007669"/>
    <property type="project" value="InterPro"/>
</dbReference>
<dbReference type="InterPro" id="IPR012337">
    <property type="entry name" value="RNaseH-like_sf"/>
</dbReference>
<evidence type="ECO:0000259" key="1">
    <source>
        <dbReference type="Pfam" id="PF13456"/>
    </source>
</evidence>
<comment type="caution">
    <text evidence="2">The sequence shown here is derived from an EMBL/GenBank/DDBJ whole genome shotgun (WGS) entry which is preliminary data.</text>
</comment>
<protein>
    <recommendedName>
        <fullName evidence="1">RNase H type-1 domain-containing protein</fullName>
    </recommendedName>
</protein>
<dbReference type="Gene3D" id="3.30.420.10">
    <property type="entry name" value="Ribonuclease H-like superfamily/Ribonuclease H"/>
    <property type="match status" value="1"/>
</dbReference>
<dbReference type="AlphaFoldDB" id="A0AAW2X5T8"/>
<evidence type="ECO:0000313" key="2">
    <source>
        <dbReference type="EMBL" id="KAL0449479.1"/>
    </source>
</evidence>
<dbReference type="PANTHER" id="PTHR48475:SF2">
    <property type="entry name" value="RIBONUCLEASE H"/>
    <property type="match status" value="1"/>
</dbReference>